<dbReference type="SUPFAM" id="SSF56954">
    <property type="entry name" value="Outer membrane efflux proteins (OEP)"/>
    <property type="match status" value="1"/>
</dbReference>
<dbReference type="RefSeq" id="WP_243995360.1">
    <property type="nucleotide sequence ID" value="NZ_JALHLE010000027.1"/>
</dbReference>
<evidence type="ECO:0000256" key="1">
    <source>
        <dbReference type="ARBA" id="ARBA00004442"/>
    </source>
</evidence>
<evidence type="ECO:0000313" key="10">
    <source>
        <dbReference type="EMBL" id="MCJ2180026.1"/>
    </source>
</evidence>
<name>A0ABT0B4R5_9SPHN</name>
<evidence type="ECO:0000256" key="2">
    <source>
        <dbReference type="ARBA" id="ARBA00007613"/>
    </source>
</evidence>
<evidence type="ECO:0000256" key="6">
    <source>
        <dbReference type="ARBA" id="ARBA00023136"/>
    </source>
</evidence>
<dbReference type="PANTHER" id="PTHR30026">
    <property type="entry name" value="OUTER MEMBRANE PROTEIN TOLC"/>
    <property type="match status" value="1"/>
</dbReference>
<comment type="similarity">
    <text evidence="2">Belongs to the outer membrane factor (OMF) (TC 1.B.17) family.</text>
</comment>
<keyword evidence="4" id="KW-1134">Transmembrane beta strand</keyword>
<dbReference type="InterPro" id="IPR010130">
    <property type="entry name" value="T1SS_OMP_TolC"/>
</dbReference>
<keyword evidence="5" id="KW-0812">Transmembrane</keyword>
<dbReference type="InterPro" id="IPR003423">
    <property type="entry name" value="OMP_efflux"/>
</dbReference>
<keyword evidence="6" id="KW-0472">Membrane</keyword>
<accession>A0ABT0B4R5</accession>
<sequence>MVTYTYGTACLITACLFATTPSRADTLEQALAEAYVGNPSLKGSRDLASAADEGVVQARAAYGPTLSASARHTYTAARTRGTPFPSEHDGFASSLDVTLSQPLFTSGLLAAQMDAAEAASMIEREKLRGSSQQLILDVVNAYVSLQRDVQLYGVALDIYQLLQQQRDVIAERYRLRDSTAPDVDQTNNRLELAAGRVIIARSTVEASAARYRNVVGTYPGALAPLPALPDLPALETLYAAAETHNPALGAAKFTEARSRAAVGAARAQMRPQINAFASAARSPASPYQNTLREESVQAGISLTMPLYTGGQLSSALREASDRNLADRQLIEQARRDMRETLATDWSLLQASSEAMPRYTAAVQAAERAVAGVKTQETSGIRTLRDVLDVTNDLLNARTAAAQTRAEIYLRRVAVLRDAGLLTIGMFAQIQPYDPDSREAGIAYLAGLPLRPILEPADQAFASGRVPQEPVQRENSATYDWAHSAGNPLQPPAGPPADQ</sequence>
<dbReference type="EMBL" id="JALHLE010000027">
    <property type="protein sequence ID" value="MCJ2180026.1"/>
    <property type="molecule type" value="Genomic_DNA"/>
</dbReference>
<dbReference type="NCBIfam" id="TIGR01844">
    <property type="entry name" value="type_I_sec_TolC"/>
    <property type="match status" value="1"/>
</dbReference>
<dbReference type="Proteomes" id="UP001162880">
    <property type="component" value="Unassembled WGS sequence"/>
</dbReference>
<feature type="region of interest" description="Disordered" evidence="8">
    <location>
        <begin position="460"/>
        <end position="498"/>
    </location>
</feature>
<evidence type="ECO:0000256" key="5">
    <source>
        <dbReference type="ARBA" id="ARBA00022692"/>
    </source>
</evidence>
<evidence type="ECO:0000256" key="4">
    <source>
        <dbReference type="ARBA" id="ARBA00022452"/>
    </source>
</evidence>
<evidence type="ECO:0000256" key="3">
    <source>
        <dbReference type="ARBA" id="ARBA00022448"/>
    </source>
</evidence>
<keyword evidence="7" id="KW-0998">Cell outer membrane</keyword>
<comment type="caution">
    <text evidence="10">The sequence shown here is derived from an EMBL/GenBank/DDBJ whole genome shotgun (WGS) entry which is preliminary data.</text>
</comment>
<dbReference type="Gene3D" id="1.20.1600.10">
    <property type="entry name" value="Outer membrane efflux proteins (OEP)"/>
    <property type="match status" value="1"/>
</dbReference>
<protein>
    <submittedName>
        <fullName evidence="10">TolC family outer membrane protein</fullName>
    </submittedName>
</protein>
<keyword evidence="9" id="KW-0732">Signal</keyword>
<organism evidence="10 11">
    <name type="scientific">Novosphingobium album</name>
    <name type="common">ex Hu et al. 2023</name>
    <dbReference type="NCBI Taxonomy" id="2930093"/>
    <lineage>
        <taxon>Bacteria</taxon>
        <taxon>Pseudomonadati</taxon>
        <taxon>Pseudomonadota</taxon>
        <taxon>Alphaproteobacteria</taxon>
        <taxon>Sphingomonadales</taxon>
        <taxon>Sphingomonadaceae</taxon>
        <taxon>Novosphingobium</taxon>
    </lineage>
</organism>
<dbReference type="InterPro" id="IPR051906">
    <property type="entry name" value="TolC-like"/>
</dbReference>
<dbReference type="PANTHER" id="PTHR30026:SF22">
    <property type="entry name" value="OUTER MEMBRANE EFFLUX PROTEIN"/>
    <property type="match status" value="1"/>
</dbReference>
<feature type="compositionally biased region" description="Pro residues" evidence="8">
    <location>
        <begin position="488"/>
        <end position="498"/>
    </location>
</feature>
<evidence type="ECO:0000256" key="9">
    <source>
        <dbReference type="SAM" id="SignalP"/>
    </source>
</evidence>
<proteinExistence type="inferred from homology"/>
<reference evidence="10" key="1">
    <citation type="submission" date="2022-03" db="EMBL/GenBank/DDBJ databases">
        <title>Identification of a novel bacterium isolated from mangrove sediments.</title>
        <authorList>
            <person name="Pan X."/>
        </authorList>
    </citation>
    <scope>NUCLEOTIDE SEQUENCE</scope>
    <source>
        <strain evidence="10">B2580</strain>
    </source>
</reference>
<comment type="subcellular location">
    <subcellularLocation>
        <location evidence="1">Cell outer membrane</location>
    </subcellularLocation>
</comment>
<evidence type="ECO:0000256" key="8">
    <source>
        <dbReference type="SAM" id="MobiDB-lite"/>
    </source>
</evidence>
<dbReference type="Pfam" id="PF02321">
    <property type="entry name" value="OEP"/>
    <property type="match status" value="2"/>
</dbReference>
<keyword evidence="3" id="KW-0813">Transport</keyword>
<feature type="chain" id="PRO_5045446058" evidence="9">
    <location>
        <begin position="25"/>
        <end position="498"/>
    </location>
</feature>
<evidence type="ECO:0000313" key="11">
    <source>
        <dbReference type="Proteomes" id="UP001162880"/>
    </source>
</evidence>
<evidence type="ECO:0000256" key="7">
    <source>
        <dbReference type="ARBA" id="ARBA00023237"/>
    </source>
</evidence>
<feature type="signal peptide" evidence="9">
    <location>
        <begin position="1"/>
        <end position="24"/>
    </location>
</feature>
<keyword evidence="11" id="KW-1185">Reference proteome</keyword>
<gene>
    <name evidence="10" type="ORF">MTR64_15760</name>
</gene>